<accession>A0A916KP83</accession>
<proteinExistence type="predicted"/>
<dbReference type="GeneID" id="15614070"/>
<evidence type="ECO:0000313" key="2">
    <source>
        <dbReference type="Proteomes" id="UP000792575"/>
    </source>
</evidence>
<dbReference type="OrthoDB" id="24772at10239"/>
<gene>
    <name evidence="1" type="ORF">AHEV_141</name>
</gene>
<keyword evidence="2" id="KW-1185">Reference proteome</keyword>
<organism evidence="1 2">
    <name type="scientific">Adoxophyes honmai entomopoxvirus 'L'</name>
    <dbReference type="NCBI Taxonomy" id="1293540"/>
    <lineage>
        <taxon>Viruses</taxon>
        <taxon>Varidnaviria</taxon>
        <taxon>Bamfordvirae</taxon>
        <taxon>Nucleocytoviricota</taxon>
        <taxon>Pokkesviricetes</taxon>
        <taxon>Chitovirales</taxon>
        <taxon>Poxviridae</taxon>
        <taxon>Entomopoxvirinae</taxon>
        <taxon>Betaentomopoxvirus</taxon>
        <taxon>Betaentomopoxvirus ahonmai</taxon>
    </lineage>
</organism>
<dbReference type="Proteomes" id="UP000792575">
    <property type="component" value="Genome"/>
</dbReference>
<dbReference type="KEGG" id="vg:15614070"/>
<protein>
    <submittedName>
        <fullName evidence="1">Uncharacterized protein</fullName>
    </submittedName>
</protein>
<dbReference type="RefSeq" id="YP_008003964.1">
    <property type="nucleotide sequence ID" value="NC_021247.1"/>
</dbReference>
<dbReference type="EMBL" id="HF679131">
    <property type="protein sequence ID" value="CCU55462.1"/>
    <property type="molecule type" value="Genomic_DNA"/>
</dbReference>
<reference evidence="1" key="1">
    <citation type="journal article" date="2013" name="J. Virol.">
        <title>New Insights into the Evolution of Entomopoxvirinae from the Complete Genome Sequences of Four Entomopoxviruses Infecting Adoxophyes honmai, Choristoneura biennis, Choristoneura rosaceana, and Mythimna separata.</title>
        <authorList>
            <person name="Theze J."/>
            <person name="Takatsuka J."/>
            <person name="Li Z."/>
            <person name="Gallais J."/>
            <person name="Doucet D."/>
            <person name="Arif B."/>
            <person name="Nakai M."/>
            <person name="Herniou E.A."/>
        </authorList>
    </citation>
    <scope>NUCLEOTIDE SEQUENCE</scope>
    <source>
        <strain evidence="1">Tokyo</strain>
    </source>
</reference>
<evidence type="ECO:0000313" key="1">
    <source>
        <dbReference type="EMBL" id="CCU55462.1"/>
    </source>
</evidence>
<name>A0A916KP83_9POXV</name>
<sequence>MEKFLNTNKLYDITNYYALYIYGNIKIVIDNNKKFKFYEVNLSIEEYNDINEWITNNDKLLKNYNICFDEISNIDPIIDGNYTKLININLILTLINNKIYNTYISNKMFEIMSENYSNNRLQYIQLFEVKNKHKEELIKLDQYIENLVYEL</sequence>